<comment type="similarity">
    <text evidence="1">Belongs to the AHA1 family.</text>
</comment>
<dbReference type="RefSeq" id="WP_237868299.1">
    <property type="nucleotide sequence ID" value="NZ_JAKLTR010000001.1"/>
</dbReference>
<evidence type="ECO:0000313" key="3">
    <source>
        <dbReference type="EMBL" id="MCG2613074.1"/>
    </source>
</evidence>
<protein>
    <submittedName>
        <fullName evidence="3">SRPBCC domain-containing protein</fullName>
    </submittedName>
</protein>
<dbReference type="CDD" id="cd07814">
    <property type="entry name" value="SRPBCC_CalC_Aha1-like"/>
    <property type="match status" value="1"/>
</dbReference>
<comment type="caution">
    <text evidence="3">The sequence shown here is derived from an EMBL/GenBank/DDBJ whole genome shotgun (WGS) entry which is preliminary data.</text>
</comment>
<dbReference type="EMBL" id="JAKLTR010000001">
    <property type="protein sequence ID" value="MCG2613074.1"/>
    <property type="molecule type" value="Genomic_DNA"/>
</dbReference>
<dbReference type="Gene3D" id="3.30.530.20">
    <property type="match status" value="1"/>
</dbReference>
<evidence type="ECO:0000256" key="1">
    <source>
        <dbReference type="ARBA" id="ARBA00006817"/>
    </source>
</evidence>
<organism evidence="3 4">
    <name type="scientific">Terrimonas ginsenosidimutans</name>
    <dbReference type="NCBI Taxonomy" id="2908004"/>
    <lineage>
        <taxon>Bacteria</taxon>
        <taxon>Pseudomonadati</taxon>
        <taxon>Bacteroidota</taxon>
        <taxon>Chitinophagia</taxon>
        <taxon>Chitinophagales</taxon>
        <taxon>Chitinophagaceae</taxon>
        <taxon>Terrimonas</taxon>
    </lineage>
</organism>
<name>A0ABS9KL81_9BACT</name>
<dbReference type="Proteomes" id="UP001165367">
    <property type="component" value="Unassembled WGS sequence"/>
</dbReference>
<accession>A0ABS9KL81</accession>
<feature type="domain" description="Activator of Hsp90 ATPase homologue 1/2-like C-terminal" evidence="2">
    <location>
        <begin position="17"/>
        <end position="149"/>
    </location>
</feature>
<dbReference type="InterPro" id="IPR013538">
    <property type="entry name" value="ASHA1/2-like_C"/>
</dbReference>
<evidence type="ECO:0000313" key="4">
    <source>
        <dbReference type="Proteomes" id="UP001165367"/>
    </source>
</evidence>
<reference evidence="3" key="1">
    <citation type="submission" date="2022-01" db="EMBL/GenBank/DDBJ databases">
        <authorList>
            <person name="Jo J.-H."/>
            <person name="Im W.-T."/>
        </authorList>
    </citation>
    <scope>NUCLEOTIDE SEQUENCE</scope>
    <source>
        <strain evidence="3">NA20</strain>
    </source>
</reference>
<proteinExistence type="inferred from homology"/>
<evidence type="ECO:0000259" key="2">
    <source>
        <dbReference type="Pfam" id="PF08327"/>
    </source>
</evidence>
<dbReference type="Pfam" id="PF08327">
    <property type="entry name" value="AHSA1"/>
    <property type="match status" value="1"/>
</dbReference>
<dbReference type="InterPro" id="IPR023393">
    <property type="entry name" value="START-like_dom_sf"/>
</dbReference>
<gene>
    <name evidence="3" type="ORF">LZZ85_02245</name>
</gene>
<dbReference type="SUPFAM" id="SSF55961">
    <property type="entry name" value="Bet v1-like"/>
    <property type="match status" value="1"/>
</dbReference>
<sequence length="167" mass="19211">MLNDFDKTRFAVRIPVNAPVERIFNAWSTPGGLEQFFLRQAVFHSPEGIERNAHDPVEVGDTYHWLWWGYSDDDSERGEVLEQNGKDLLRFSFGKAGVCTLSIYQEEGETVAELIQENIPTDDNGFRYYHMGCKQGWTFYLTNLKSVLEGGLDLRNRNNKITRVISS</sequence>
<keyword evidence="4" id="KW-1185">Reference proteome</keyword>